<dbReference type="Gene3D" id="1.20.5.1300">
    <property type="match status" value="1"/>
</dbReference>
<proteinExistence type="inferred from homology"/>
<dbReference type="HAMAP" id="MF_01024">
    <property type="entry name" value="HisD"/>
    <property type="match status" value="1"/>
</dbReference>
<name>A0A6J6GFZ1_9ZZZZ</name>
<dbReference type="Gene3D" id="3.40.50.1980">
    <property type="entry name" value="Nitrogenase molybdenum iron protein domain"/>
    <property type="match status" value="2"/>
</dbReference>
<dbReference type="PIRSF" id="PIRSF000099">
    <property type="entry name" value="Histidinol_dh"/>
    <property type="match status" value="1"/>
</dbReference>
<dbReference type="GO" id="GO:0005829">
    <property type="term" value="C:cytosol"/>
    <property type="evidence" value="ECO:0007669"/>
    <property type="project" value="TreeGrafter"/>
</dbReference>
<evidence type="ECO:0000256" key="1">
    <source>
        <dbReference type="ARBA" id="ARBA00001947"/>
    </source>
</evidence>
<gene>
    <name evidence="6" type="ORF">UFOPK1835_00342</name>
</gene>
<comment type="cofactor">
    <cofactor evidence="1">
        <name>Zn(2+)</name>
        <dbReference type="ChEBI" id="CHEBI:29105"/>
    </cofactor>
</comment>
<dbReference type="InterPro" id="IPR012131">
    <property type="entry name" value="Hstdl_DH"/>
</dbReference>
<keyword evidence="5" id="KW-0560">Oxidoreductase</keyword>
<dbReference type="NCBIfam" id="TIGR00069">
    <property type="entry name" value="hisD"/>
    <property type="match status" value="1"/>
</dbReference>
<dbReference type="FunFam" id="3.40.50.1980:FF:000001">
    <property type="entry name" value="Histidinol dehydrogenase"/>
    <property type="match status" value="1"/>
</dbReference>
<dbReference type="Pfam" id="PF00815">
    <property type="entry name" value="Histidinol_dh"/>
    <property type="match status" value="1"/>
</dbReference>
<dbReference type="PANTHER" id="PTHR21256">
    <property type="entry name" value="HISTIDINOL DEHYDROGENASE HDH"/>
    <property type="match status" value="1"/>
</dbReference>
<dbReference type="PANTHER" id="PTHR21256:SF2">
    <property type="entry name" value="HISTIDINE BIOSYNTHESIS TRIFUNCTIONAL PROTEIN"/>
    <property type="match status" value="1"/>
</dbReference>
<dbReference type="CDD" id="cd06572">
    <property type="entry name" value="Histidinol_dh"/>
    <property type="match status" value="1"/>
</dbReference>
<dbReference type="GO" id="GO:0046872">
    <property type="term" value="F:metal ion binding"/>
    <property type="evidence" value="ECO:0007669"/>
    <property type="project" value="UniProtKB-KW"/>
</dbReference>
<dbReference type="GO" id="GO:0000105">
    <property type="term" value="P:L-histidine biosynthetic process"/>
    <property type="evidence" value="ECO:0007669"/>
    <property type="project" value="InterPro"/>
</dbReference>
<reference evidence="6" key="1">
    <citation type="submission" date="2020-05" db="EMBL/GenBank/DDBJ databases">
        <authorList>
            <person name="Chiriac C."/>
            <person name="Salcher M."/>
            <person name="Ghai R."/>
            <person name="Kavagutti S V."/>
        </authorList>
    </citation>
    <scope>NUCLEOTIDE SEQUENCE</scope>
</reference>
<keyword evidence="4" id="KW-0862">Zinc</keyword>
<dbReference type="GO" id="GO:0004399">
    <property type="term" value="F:histidinol dehydrogenase activity"/>
    <property type="evidence" value="ECO:0007669"/>
    <property type="project" value="InterPro"/>
</dbReference>
<evidence type="ECO:0000256" key="2">
    <source>
        <dbReference type="ARBA" id="ARBA00010178"/>
    </source>
</evidence>
<evidence type="ECO:0000313" key="6">
    <source>
        <dbReference type="EMBL" id="CAB4600261.1"/>
    </source>
</evidence>
<dbReference type="SUPFAM" id="SSF53720">
    <property type="entry name" value="ALDH-like"/>
    <property type="match status" value="1"/>
</dbReference>
<dbReference type="FunFam" id="3.40.50.1980:FF:000026">
    <property type="entry name" value="Histidinol dehydrogenase"/>
    <property type="match status" value="1"/>
</dbReference>
<dbReference type="EMBL" id="CAEZUP010000008">
    <property type="protein sequence ID" value="CAB4600261.1"/>
    <property type="molecule type" value="Genomic_DNA"/>
</dbReference>
<keyword evidence="3" id="KW-0479">Metal-binding</keyword>
<protein>
    <submittedName>
        <fullName evidence="6">Unannotated protein</fullName>
    </submittedName>
</protein>
<evidence type="ECO:0000256" key="3">
    <source>
        <dbReference type="ARBA" id="ARBA00022723"/>
    </source>
</evidence>
<accession>A0A6J6GFZ1</accession>
<dbReference type="InterPro" id="IPR022695">
    <property type="entry name" value="Histidinol_DH_monofunct"/>
</dbReference>
<organism evidence="6">
    <name type="scientific">freshwater metagenome</name>
    <dbReference type="NCBI Taxonomy" id="449393"/>
    <lineage>
        <taxon>unclassified sequences</taxon>
        <taxon>metagenomes</taxon>
        <taxon>ecological metagenomes</taxon>
    </lineage>
</organism>
<evidence type="ECO:0000256" key="4">
    <source>
        <dbReference type="ARBA" id="ARBA00022833"/>
    </source>
</evidence>
<sequence>MLNRLDLRGRTGADLVVDLPRPDPGGEGPVASVQAIVAEVRDRGDVAVRDFTERFDGVTADSYRVSQAEIDAALADAPAALVAALTAARDSVRAFHETQRRSDHSFTRDGITVRGRSVPVDRAGCYVPGGRGSYPSSVLMTAVPARVAGVPEVVLCTPPDRETGRIATATLAAAALAGVDEVYAVGGAQAIAAMAYGTESLAAVDVIAGPGNVFVALAKREVAGLVGVPMAFAGPSEIVVVADDSAPVDFVAIDLMVQAEHGPDGLAWLITWDESVADAVDKALLRLVGEAPRKGEIEATFAQGGFCALVDGPEAAMAVANHIAPEHLELITSDPESLVPAVRHAGAVFLGPLAPASIGDYVAGPSHVLPTFGSARYGSALTVDDFTKQVHVIDVDRKGFDTAAPVVAELADAEGFAAHAESVRLRQRALGAE</sequence>
<comment type="similarity">
    <text evidence="2">Belongs to the histidinol dehydrogenase family.</text>
</comment>
<dbReference type="PRINTS" id="PR00083">
    <property type="entry name" value="HOLDHDRGNASE"/>
</dbReference>
<dbReference type="AlphaFoldDB" id="A0A6J6GFZ1"/>
<dbReference type="GO" id="GO:0051287">
    <property type="term" value="F:NAD binding"/>
    <property type="evidence" value="ECO:0007669"/>
    <property type="project" value="InterPro"/>
</dbReference>
<dbReference type="InterPro" id="IPR016161">
    <property type="entry name" value="Ald_DH/histidinol_DH"/>
</dbReference>
<evidence type="ECO:0000256" key="5">
    <source>
        <dbReference type="ARBA" id="ARBA00023002"/>
    </source>
</evidence>